<dbReference type="EMBL" id="PGXC01000009">
    <property type="protein sequence ID" value="PKK89950.1"/>
    <property type="molecule type" value="Genomic_DNA"/>
</dbReference>
<evidence type="ECO:0000259" key="8">
    <source>
        <dbReference type="Pfam" id="PF01694"/>
    </source>
</evidence>
<comment type="subcellular location">
    <subcellularLocation>
        <location evidence="1">Membrane</location>
        <topology evidence="1">Multi-pass membrane protein</topology>
    </subcellularLocation>
</comment>
<feature type="transmembrane region" description="Helical" evidence="7">
    <location>
        <begin position="30"/>
        <end position="48"/>
    </location>
</feature>
<keyword evidence="4" id="KW-0378">Hydrolase</keyword>
<gene>
    <name evidence="9" type="ORF">CVV64_11490</name>
</gene>
<protein>
    <recommendedName>
        <fullName evidence="8">Peptidase S54 rhomboid domain-containing protein</fullName>
    </recommendedName>
</protein>
<feature type="domain" description="Peptidase S54 rhomboid" evidence="8">
    <location>
        <begin position="429"/>
        <end position="573"/>
    </location>
</feature>
<dbReference type="InterPro" id="IPR050925">
    <property type="entry name" value="Rhomboid_protease_S54"/>
</dbReference>
<evidence type="ECO:0000256" key="7">
    <source>
        <dbReference type="SAM" id="Phobius"/>
    </source>
</evidence>
<sequence length="784" mass="85801">MFTMRMFLYFILVNLLYLSFEIFRRGRGFYLYAFQISFFSAVPAWLLFGGSSLSGGDVAFSFLIMAMIVIVPHALASAERRALFSRDPATFSRISLFKFMAIPTADNYFQFIASRVLVRRGVRALIALVHENSDRIVAWKSIYVLRSLVVQTLLKNWSESESDTVSDPDSCSEQSATPASRAIDFLQSTLDYAPMGPTDFLLLTRCHLENGQYSEAAAVFEMLSSIVSGETLPEGWSRQEARSCIPVGLMLAFSWAGHPQGIIDMAGNSAFGLSGFPREQIYYWQALAWAFRGNSARTAELMEKVKKTIGRKFFPSSVEQLEHRIHKAIYRETPPMDSAILAGFAGSASMALGIENGDESQNDAAGNEQNEAPEGTYSGAPVSLGILTFCSALFAIVYFYGARVGAGDYLELDTLIRFGANVGFLVKLGEWHRFLTCVFLHGNLTHLLMNMLFLHMFAPSIERSLGSMGFTAVFVFSGVGGSVLNYYMGGEISVGASGALMGLLGFALLARIGHPGLLESKSGFSDQDGPSALRPLIFSLVAIVAIGSLEKSIDNFGHLGGLLGGVLTGIVLVGLRGGPGISTVRRIKMGAILGAVGIISLLLSAVAGVNAFWNGGYPRLFPELTMREVATGIRVPLPANWEEIKSEKGLWSDRIRAFFRLMPYIVRSEDAERFWGELEAQNRQYLESGKGMRFLSMKSSVEEHSGRQIYNSTWVISTASGETMCSSDYLVTGTEPAPMIHFQLLGTTVEPAYEKLFRTIALGAQIDMKRASVKSVSVDSDPNN</sequence>
<evidence type="ECO:0000313" key="9">
    <source>
        <dbReference type="EMBL" id="PKK89950.1"/>
    </source>
</evidence>
<evidence type="ECO:0000256" key="6">
    <source>
        <dbReference type="ARBA" id="ARBA00023136"/>
    </source>
</evidence>
<feature type="transmembrane region" description="Helical" evidence="7">
    <location>
        <begin position="465"/>
        <end position="486"/>
    </location>
</feature>
<proteinExistence type="inferred from homology"/>
<feature type="transmembrane region" description="Helical" evidence="7">
    <location>
        <begin position="60"/>
        <end position="78"/>
    </location>
</feature>
<feature type="transmembrane region" description="Helical" evidence="7">
    <location>
        <begin position="587"/>
        <end position="613"/>
    </location>
</feature>
<reference evidence="9 10" key="1">
    <citation type="journal article" date="2017" name="ISME J.">
        <title>Potential for microbial H2 and metal transformations associated with novel bacteria and archaea in deep terrestrial subsurface sediments.</title>
        <authorList>
            <person name="Hernsdorf A.W."/>
            <person name="Amano Y."/>
            <person name="Miyakawa K."/>
            <person name="Ise K."/>
            <person name="Suzuki Y."/>
            <person name="Anantharaman K."/>
            <person name="Probst A."/>
            <person name="Burstein D."/>
            <person name="Thomas B.C."/>
            <person name="Banfield J.F."/>
        </authorList>
    </citation>
    <scope>NUCLEOTIDE SEQUENCE [LARGE SCALE GENOMIC DNA]</scope>
    <source>
        <strain evidence="9">HGW-Wallbacteria-1</strain>
    </source>
</reference>
<comment type="similarity">
    <text evidence="2">Belongs to the peptidase S54 family.</text>
</comment>
<dbReference type="GO" id="GO:0016020">
    <property type="term" value="C:membrane"/>
    <property type="evidence" value="ECO:0007669"/>
    <property type="project" value="UniProtKB-SubCell"/>
</dbReference>
<organism evidence="9 10">
    <name type="scientific">Candidatus Wallbacteria bacterium HGW-Wallbacteria-1</name>
    <dbReference type="NCBI Taxonomy" id="2013854"/>
    <lineage>
        <taxon>Bacteria</taxon>
        <taxon>Candidatus Walliibacteriota</taxon>
    </lineage>
</organism>
<keyword evidence="5 7" id="KW-1133">Transmembrane helix</keyword>
<evidence type="ECO:0000256" key="2">
    <source>
        <dbReference type="ARBA" id="ARBA00009045"/>
    </source>
</evidence>
<dbReference type="Gene3D" id="1.20.1540.10">
    <property type="entry name" value="Rhomboid-like"/>
    <property type="match status" value="1"/>
</dbReference>
<keyword evidence="6 7" id="KW-0472">Membrane</keyword>
<dbReference type="Pfam" id="PF01694">
    <property type="entry name" value="Rhomboid"/>
    <property type="match status" value="1"/>
</dbReference>
<dbReference type="GO" id="GO:0004252">
    <property type="term" value="F:serine-type endopeptidase activity"/>
    <property type="evidence" value="ECO:0007669"/>
    <property type="project" value="InterPro"/>
</dbReference>
<dbReference type="SUPFAM" id="SSF144091">
    <property type="entry name" value="Rhomboid-like"/>
    <property type="match status" value="1"/>
</dbReference>
<dbReference type="InterPro" id="IPR022764">
    <property type="entry name" value="Peptidase_S54_rhomboid_dom"/>
</dbReference>
<accession>A0A2N1PNQ8</accession>
<feature type="transmembrane region" description="Helical" evidence="7">
    <location>
        <begin position="6"/>
        <end position="23"/>
    </location>
</feature>
<evidence type="ECO:0000256" key="3">
    <source>
        <dbReference type="ARBA" id="ARBA00022692"/>
    </source>
</evidence>
<dbReference type="PANTHER" id="PTHR43731">
    <property type="entry name" value="RHOMBOID PROTEASE"/>
    <property type="match status" value="1"/>
</dbReference>
<feature type="transmembrane region" description="Helical" evidence="7">
    <location>
        <begin position="382"/>
        <end position="401"/>
    </location>
</feature>
<dbReference type="PANTHER" id="PTHR43731:SF14">
    <property type="entry name" value="PRESENILIN-ASSOCIATED RHOMBOID-LIKE PROTEIN, MITOCHONDRIAL"/>
    <property type="match status" value="1"/>
</dbReference>
<keyword evidence="3 7" id="KW-0812">Transmembrane</keyword>
<evidence type="ECO:0000313" key="10">
    <source>
        <dbReference type="Proteomes" id="UP000233256"/>
    </source>
</evidence>
<feature type="transmembrane region" description="Helical" evidence="7">
    <location>
        <begin position="492"/>
        <end position="510"/>
    </location>
</feature>
<feature type="transmembrane region" description="Helical" evidence="7">
    <location>
        <begin position="555"/>
        <end position="575"/>
    </location>
</feature>
<evidence type="ECO:0000256" key="5">
    <source>
        <dbReference type="ARBA" id="ARBA00022989"/>
    </source>
</evidence>
<dbReference type="Proteomes" id="UP000233256">
    <property type="component" value="Unassembled WGS sequence"/>
</dbReference>
<name>A0A2N1PNQ8_9BACT</name>
<evidence type="ECO:0000256" key="4">
    <source>
        <dbReference type="ARBA" id="ARBA00022801"/>
    </source>
</evidence>
<dbReference type="AlphaFoldDB" id="A0A2N1PNQ8"/>
<dbReference type="InterPro" id="IPR035952">
    <property type="entry name" value="Rhomboid-like_sf"/>
</dbReference>
<comment type="caution">
    <text evidence="9">The sequence shown here is derived from an EMBL/GenBank/DDBJ whole genome shotgun (WGS) entry which is preliminary data.</text>
</comment>
<evidence type="ECO:0000256" key="1">
    <source>
        <dbReference type="ARBA" id="ARBA00004141"/>
    </source>
</evidence>